<accession>A0A6G6SLJ2</accession>
<dbReference type="Proteomes" id="UP000503287">
    <property type="component" value="Chromosome"/>
</dbReference>
<dbReference type="AlphaFoldDB" id="A0A6G6SLJ2"/>
<evidence type="ECO:0000313" key="1">
    <source>
        <dbReference type="EMBL" id="QIF94626.1"/>
    </source>
</evidence>
<organism evidence="1 2">
    <name type="scientific">Proteus vulgaris</name>
    <dbReference type="NCBI Taxonomy" id="585"/>
    <lineage>
        <taxon>Bacteria</taxon>
        <taxon>Pseudomonadati</taxon>
        <taxon>Pseudomonadota</taxon>
        <taxon>Gammaproteobacteria</taxon>
        <taxon>Enterobacterales</taxon>
        <taxon>Morganellaceae</taxon>
        <taxon>Proteus</taxon>
    </lineage>
</organism>
<evidence type="ECO:0000313" key="2">
    <source>
        <dbReference type="Proteomes" id="UP000503287"/>
    </source>
</evidence>
<proteinExistence type="predicted"/>
<reference evidence="1 2" key="1">
    <citation type="submission" date="2020-01" db="EMBL/GenBank/DDBJ databases">
        <title>The genomic epidemiology of tigecycline resistance gene tet(X) variants in a swine farm in China.</title>
        <authorList>
            <person name="Peng K."/>
            <person name="Li R."/>
        </authorList>
    </citation>
    <scope>NUCLEOTIDE SEQUENCE [LARGE SCALE GENOMIC DNA]</scope>
    <source>
        <strain evidence="1 2">ZN3</strain>
    </source>
</reference>
<gene>
    <name evidence="1" type="ORF">GTH24_12240</name>
</gene>
<sequence length="105" mass="11392">MIYLHSGGGVCEKQIRVNQAATDKAQEIAESKMKSVAEIASPVDFPNKLDAIGAILLIEPSIEFAQEVGRKYLQSIDIVIAESSDKGKKLTVCQIEFAVVKICVL</sequence>
<dbReference type="EMBL" id="CP047344">
    <property type="protein sequence ID" value="QIF94626.1"/>
    <property type="molecule type" value="Genomic_DNA"/>
</dbReference>
<protein>
    <submittedName>
        <fullName evidence="1">Uncharacterized protein</fullName>
    </submittedName>
</protein>
<dbReference type="RefSeq" id="WP_072068556.1">
    <property type="nucleotide sequence ID" value="NZ_CP047344.1"/>
</dbReference>
<name>A0A6G6SLJ2_PROVU</name>
<keyword evidence="2" id="KW-1185">Reference proteome</keyword>